<feature type="transmembrane region" description="Helical" evidence="7">
    <location>
        <begin position="291"/>
        <end position="310"/>
    </location>
</feature>
<dbReference type="InterPro" id="IPR051393">
    <property type="entry name" value="ABC_transporter_permease"/>
</dbReference>
<dbReference type="InterPro" id="IPR035906">
    <property type="entry name" value="MetI-like_sf"/>
</dbReference>
<dbReference type="CDD" id="cd06261">
    <property type="entry name" value="TM_PBP2"/>
    <property type="match status" value="1"/>
</dbReference>
<organism evidence="9 10">
    <name type="scientific">Paenibacillus lactis</name>
    <dbReference type="NCBI Taxonomy" id="228574"/>
    <lineage>
        <taxon>Bacteria</taxon>
        <taxon>Bacillati</taxon>
        <taxon>Bacillota</taxon>
        <taxon>Bacilli</taxon>
        <taxon>Bacillales</taxon>
        <taxon>Paenibacillaceae</taxon>
        <taxon>Paenibacillus</taxon>
    </lineage>
</organism>
<evidence type="ECO:0000256" key="6">
    <source>
        <dbReference type="ARBA" id="ARBA00023136"/>
    </source>
</evidence>
<evidence type="ECO:0000256" key="7">
    <source>
        <dbReference type="RuleBase" id="RU363032"/>
    </source>
</evidence>
<sequence>MPRFLHKTNDLEGSIMVKTRRARSLAKRESRNFWLYTSPWIIGFVAFTAFPFLSSFILSFMQWDVLSPPKFVGIDNYVQLSQDKTYFWKDLNNTLYYALIGVPLTIILGLAVSVLLSKPIRGINFYRIVFYLPAVFGGVAVLKLWTYLLSPGTGDGMNPGLINAMLGWFGIQGPGWSQDPHWAKPAVLLVGLWGVGGSMMIWLPALASVPKDLLEAGEIDGANRFQRFWRITVPLITPAIFFQLTMGIIGSFQIFMEPVIMPGSSKTWTDSLMVVLFDNAFRFYKMGYASAIAWVIFIMIMLVTLVNLYFSRRWVYYESK</sequence>
<feature type="transmembrane region" description="Helical" evidence="7">
    <location>
        <begin position="228"/>
        <end position="255"/>
    </location>
</feature>
<feature type="transmembrane region" description="Helical" evidence="7">
    <location>
        <begin position="186"/>
        <end position="207"/>
    </location>
</feature>
<keyword evidence="5 7" id="KW-1133">Transmembrane helix</keyword>
<dbReference type="GeneID" id="95406733"/>
<keyword evidence="6 7" id="KW-0472">Membrane</keyword>
<evidence type="ECO:0000256" key="5">
    <source>
        <dbReference type="ARBA" id="ARBA00022989"/>
    </source>
</evidence>
<dbReference type="SUPFAM" id="SSF161098">
    <property type="entry name" value="MetI-like"/>
    <property type="match status" value="1"/>
</dbReference>
<keyword evidence="3" id="KW-1003">Cell membrane</keyword>
<keyword evidence="9" id="KW-0762">Sugar transport</keyword>
<keyword evidence="4 7" id="KW-0812">Transmembrane</keyword>
<keyword evidence="2 7" id="KW-0813">Transport</keyword>
<dbReference type="RefSeq" id="WP_007128460.1">
    <property type="nucleotide sequence ID" value="NZ_DMBX01000038.1"/>
</dbReference>
<feature type="domain" description="ABC transmembrane type-1" evidence="8">
    <location>
        <begin position="91"/>
        <end position="307"/>
    </location>
</feature>
<dbReference type="EMBL" id="JAGGKI010000016">
    <property type="protein sequence ID" value="MBP1895734.1"/>
    <property type="molecule type" value="Genomic_DNA"/>
</dbReference>
<keyword evidence="10" id="KW-1185">Reference proteome</keyword>
<evidence type="ECO:0000256" key="3">
    <source>
        <dbReference type="ARBA" id="ARBA00022475"/>
    </source>
</evidence>
<feature type="transmembrane region" description="Helical" evidence="7">
    <location>
        <begin position="128"/>
        <end position="148"/>
    </location>
</feature>
<comment type="caution">
    <text evidence="9">The sequence shown here is derived from an EMBL/GenBank/DDBJ whole genome shotgun (WGS) entry which is preliminary data.</text>
</comment>
<dbReference type="Proteomes" id="UP000706926">
    <property type="component" value="Unassembled WGS sequence"/>
</dbReference>
<evidence type="ECO:0000256" key="1">
    <source>
        <dbReference type="ARBA" id="ARBA00004651"/>
    </source>
</evidence>
<dbReference type="InterPro" id="IPR000515">
    <property type="entry name" value="MetI-like"/>
</dbReference>
<name>A0ABS4FHJ3_9BACL</name>
<dbReference type="PROSITE" id="PS50928">
    <property type="entry name" value="ABC_TM1"/>
    <property type="match status" value="1"/>
</dbReference>
<evidence type="ECO:0000259" key="8">
    <source>
        <dbReference type="PROSITE" id="PS50928"/>
    </source>
</evidence>
<dbReference type="Gene3D" id="1.10.3720.10">
    <property type="entry name" value="MetI-like"/>
    <property type="match status" value="1"/>
</dbReference>
<dbReference type="Pfam" id="PF00528">
    <property type="entry name" value="BPD_transp_1"/>
    <property type="match status" value="1"/>
</dbReference>
<comment type="similarity">
    <text evidence="7">Belongs to the binding-protein-dependent transport system permease family.</text>
</comment>
<reference evidence="9 10" key="1">
    <citation type="submission" date="2021-03" db="EMBL/GenBank/DDBJ databases">
        <title>Genomic Encyclopedia of Type Strains, Phase IV (KMG-IV): sequencing the most valuable type-strain genomes for metagenomic binning, comparative biology and taxonomic classification.</title>
        <authorList>
            <person name="Goeker M."/>
        </authorList>
    </citation>
    <scope>NUCLEOTIDE SEQUENCE [LARGE SCALE GENOMIC DNA]</scope>
    <source>
        <strain evidence="9 10">DSM 15596</strain>
    </source>
</reference>
<dbReference type="PANTHER" id="PTHR30193">
    <property type="entry name" value="ABC TRANSPORTER PERMEASE PROTEIN"/>
    <property type="match status" value="1"/>
</dbReference>
<proteinExistence type="inferred from homology"/>
<evidence type="ECO:0000256" key="2">
    <source>
        <dbReference type="ARBA" id="ARBA00022448"/>
    </source>
</evidence>
<comment type="subcellular location">
    <subcellularLocation>
        <location evidence="1 7">Cell membrane</location>
        <topology evidence="1 7">Multi-pass membrane protein</topology>
    </subcellularLocation>
</comment>
<gene>
    <name evidence="9" type="ORF">J2Z18_004844</name>
</gene>
<evidence type="ECO:0000256" key="4">
    <source>
        <dbReference type="ARBA" id="ARBA00022692"/>
    </source>
</evidence>
<dbReference type="PANTHER" id="PTHR30193:SF1">
    <property type="entry name" value="ABC TRANSPORTER PERMEASE PROTEIN YESP-RELATED"/>
    <property type="match status" value="1"/>
</dbReference>
<feature type="transmembrane region" description="Helical" evidence="7">
    <location>
        <begin position="95"/>
        <end position="116"/>
    </location>
</feature>
<feature type="transmembrane region" description="Helical" evidence="7">
    <location>
        <begin position="33"/>
        <end position="61"/>
    </location>
</feature>
<accession>A0ABS4FHJ3</accession>
<protein>
    <submittedName>
        <fullName evidence="9">Multiple sugar transport system permease protein</fullName>
    </submittedName>
</protein>
<evidence type="ECO:0000313" key="9">
    <source>
        <dbReference type="EMBL" id="MBP1895734.1"/>
    </source>
</evidence>
<evidence type="ECO:0000313" key="10">
    <source>
        <dbReference type="Proteomes" id="UP000706926"/>
    </source>
</evidence>